<dbReference type="PANTHER" id="PTHR31006:SF8">
    <property type="entry name" value="F-BOX DOMAIN-CONTAINING PROTEIN-RELATED"/>
    <property type="match status" value="1"/>
</dbReference>
<organism evidence="2 3">
    <name type="scientific">Caenorhabditis remanei</name>
    <name type="common">Caenorhabditis vulgaris</name>
    <dbReference type="NCBI Taxonomy" id="31234"/>
    <lineage>
        <taxon>Eukaryota</taxon>
        <taxon>Metazoa</taxon>
        <taxon>Ecdysozoa</taxon>
        <taxon>Nematoda</taxon>
        <taxon>Chromadorea</taxon>
        <taxon>Rhabditida</taxon>
        <taxon>Rhabditina</taxon>
        <taxon>Rhabditomorpha</taxon>
        <taxon>Rhabditoidea</taxon>
        <taxon>Rhabditidae</taxon>
        <taxon>Peloderinae</taxon>
        <taxon>Caenorhabditis</taxon>
    </lineage>
</organism>
<comment type="caution">
    <text evidence="2">The sequence shown here is derived from an EMBL/GenBank/DDBJ whole genome shotgun (WGS) entry which is preliminary data.</text>
</comment>
<reference evidence="2 3" key="1">
    <citation type="submission" date="2019-12" db="EMBL/GenBank/DDBJ databases">
        <title>Chromosome-level assembly of the Caenorhabditis remanei genome.</title>
        <authorList>
            <person name="Teterina A.A."/>
            <person name="Willis J.H."/>
            <person name="Phillips P.C."/>
        </authorList>
    </citation>
    <scope>NUCLEOTIDE SEQUENCE [LARGE SCALE GENOMIC DNA]</scope>
    <source>
        <strain evidence="2 3">PX506</strain>
        <tissue evidence="2">Whole organism</tissue>
    </source>
</reference>
<dbReference type="KEGG" id="crq:GCK72_001119"/>
<feature type="compositionally biased region" description="Polar residues" evidence="1">
    <location>
        <begin position="362"/>
        <end position="375"/>
    </location>
</feature>
<sequence>MSWSNLIVRIQQKVVGLLDYESRCHLRTCSKDDRDVVDSTKFHASKLKIEEFPSDMSDGKTIIRCDVDTFTIWFIGKENITKVDRGWNGEINEEISEIKQENRYDVMNRFFEKLSHRGVIKVNSLDLESLTFPVADSIKIKCNCLKIINIQDNHHMEWIRNTDPFSQKFKKLELRCWGDTRELSEVRKVLDVSESLDLDYETEFTDDELEKIEAMNLTMSSTMITAEGAKRRLEAFLRHGKKEDVLQIYFSIRDDFQYSELFPQSLKIKKLKREHEQEGDYYGKVFRGFENIHGVDDPREIDCISFGLKLRQTLYRGKPIRLQMSGNLDNWPKKGFSKYNNLFEFEYKSSEKSSKKNRVQRSESASFGASKSLST</sequence>
<proteinExistence type="predicted"/>
<dbReference type="PANTHER" id="PTHR31006">
    <property type="entry name" value="F-BOX DOMAIN-CONTAINING PROTEIN-RELATED-RELATED"/>
    <property type="match status" value="1"/>
</dbReference>
<dbReference type="CTD" id="9801952"/>
<dbReference type="Proteomes" id="UP000483820">
    <property type="component" value="Chromosome I"/>
</dbReference>
<evidence type="ECO:0000256" key="1">
    <source>
        <dbReference type="SAM" id="MobiDB-lite"/>
    </source>
</evidence>
<accession>A0A6A5HU44</accession>
<dbReference type="AlphaFoldDB" id="A0A6A5HU44"/>
<protein>
    <recommendedName>
        <fullName evidence="4">DUF38 domain-containing protein</fullName>
    </recommendedName>
</protein>
<feature type="region of interest" description="Disordered" evidence="1">
    <location>
        <begin position="348"/>
        <end position="375"/>
    </location>
</feature>
<dbReference type="GeneID" id="9801952"/>
<dbReference type="InterPro" id="IPR042317">
    <property type="entry name" value="She-1-like"/>
</dbReference>
<dbReference type="EMBL" id="WUAV01000001">
    <property type="protein sequence ID" value="KAF1769302.1"/>
    <property type="molecule type" value="Genomic_DNA"/>
</dbReference>
<evidence type="ECO:0008006" key="4">
    <source>
        <dbReference type="Google" id="ProtNLM"/>
    </source>
</evidence>
<gene>
    <name evidence="2" type="ORF">GCK72_001119</name>
</gene>
<evidence type="ECO:0000313" key="3">
    <source>
        <dbReference type="Proteomes" id="UP000483820"/>
    </source>
</evidence>
<name>A0A6A5HU44_CAERE</name>
<dbReference type="RefSeq" id="XP_053591492.1">
    <property type="nucleotide sequence ID" value="XM_053722847.1"/>
</dbReference>
<evidence type="ECO:0000313" key="2">
    <source>
        <dbReference type="EMBL" id="KAF1769302.1"/>
    </source>
</evidence>